<name>A0A839PYY7_MYCIR</name>
<dbReference type="AlphaFoldDB" id="A0A839PYY7"/>
<accession>A0A839PYY7</accession>
<organism evidence="2 3">
    <name type="scientific">Mycolicibacterium iranicum</name>
    <name type="common">Mycobacterium iranicum</name>
    <dbReference type="NCBI Taxonomy" id="912594"/>
    <lineage>
        <taxon>Bacteria</taxon>
        <taxon>Bacillati</taxon>
        <taxon>Actinomycetota</taxon>
        <taxon>Actinomycetes</taxon>
        <taxon>Mycobacteriales</taxon>
        <taxon>Mycobacteriaceae</taxon>
        <taxon>Mycolicibacterium</taxon>
    </lineage>
</organism>
<dbReference type="RefSeq" id="WP_183466029.1">
    <property type="nucleotide sequence ID" value="NZ_JACHVU010000001.1"/>
</dbReference>
<reference evidence="2 3" key="1">
    <citation type="submission" date="2020-08" db="EMBL/GenBank/DDBJ databases">
        <title>The Agave Microbiome: Exploring the role of microbial communities in plant adaptations to desert environments.</title>
        <authorList>
            <person name="Partida-Martinez L.P."/>
        </authorList>
    </citation>
    <scope>NUCLEOTIDE SEQUENCE [LARGE SCALE GENOMIC DNA]</scope>
    <source>
        <strain evidence="2 3">AT2.18</strain>
    </source>
</reference>
<sequence>MTRDVRVGRVGALAVALGIGSAIAGMPGVAWAQPDGDNSSAGASRSVDAGSATGTQGADEPSRGIGDENSAGSGDGEGVDDDAPAATETPETRENTEKRSGTGRGSAADDTEDDATVPGRARIRETEDAADVGHDTSIRDTGDPVLPTAVETRSAAEASTAAPEEAVDTNEVVDTDKATAPTFAPATVFASLFSPRTTPNPADTPKTPPASPLLWTMLGYAKRHAGSASDQAGSAAISSVATPTGAVAAAAGSSQLPGQAVHAPVVAADGTVYQVTYGAGVTRVFILDDNAQVVAESGDITGLFRATGVTRPDGSLIVIAANDRGTRSTVYEVDSTGAVTTVRTVLGSASNQLRAGADGALYFSTHFTNPFDPFGANIPYRSFRISPTNGVRTFAYNTAVDLGPDGTAFLRSSGFGFSTLRVFGPTGAPRTFFLPYGSAPSDPIVGLDGTVYVTAGATGFFGTKTTRVYTFTPTSTTVRTVDGLPGDTVATPDGLYLETFTYSGSTDNGTGTTVISRITPTTVDASDVIDGRIAGFQVTPDGTLYAPLRLPSSATSPVAVVATDGSITTVTLPGTLRTRATRIRGGAESGAENVGYVNYSAGGLDHVAVLNPDGTIARTIDLPPGATASTVFFGPDGAAYQLLDYFGPDDGQTTARQILALSTDTYTAKVPQRVPQGSYDVDFGPNGIGYFFTGASNSTATSVLGFDAEGNTVVPLSTFTQPVGTGARDDDRLLTFAPDGTAYVYNYSADATAGVYALTASGAVKVLDVDRAGGVRATGPVFTADGIGYVTFQADTGGTTVAGFPALSAL</sequence>
<feature type="region of interest" description="Disordered" evidence="1">
    <location>
        <begin position="27"/>
        <end position="172"/>
    </location>
</feature>
<protein>
    <submittedName>
        <fullName evidence="2">Sugar lactone lactonase YvrE</fullName>
    </submittedName>
</protein>
<dbReference type="Proteomes" id="UP000550501">
    <property type="component" value="Unassembled WGS sequence"/>
</dbReference>
<evidence type="ECO:0000313" key="2">
    <source>
        <dbReference type="EMBL" id="MBB2988727.1"/>
    </source>
</evidence>
<gene>
    <name evidence="2" type="ORF">FHR72_000184</name>
</gene>
<dbReference type="EMBL" id="JACHVU010000001">
    <property type="protein sequence ID" value="MBB2988727.1"/>
    <property type="molecule type" value="Genomic_DNA"/>
</dbReference>
<comment type="caution">
    <text evidence="2">The sequence shown here is derived from an EMBL/GenBank/DDBJ whole genome shotgun (WGS) entry which is preliminary data.</text>
</comment>
<evidence type="ECO:0000313" key="3">
    <source>
        <dbReference type="Proteomes" id="UP000550501"/>
    </source>
</evidence>
<proteinExistence type="predicted"/>
<dbReference type="SUPFAM" id="SSF101898">
    <property type="entry name" value="NHL repeat"/>
    <property type="match status" value="1"/>
</dbReference>
<dbReference type="InterPro" id="IPR011045">
    <property type="entry name" value="N2O_reductase_N"/>
</dbReference>
<feature type="compositionally biased region" description="Low complexity" evidence="1">
    <location>
        <begin position="148"/>
        <end position="164"/>
    </location>
</feature>
<feature type="compositionally biased region" description="Basic and acidic residues" evidence="1">
    <location>
        <begin position="122"/>
        <end position="142"/>
    </location>
</feature>
<dbReference type="SUPFAM" id="SSF50974">
    <property type="entry name" value="Nitrous oxide reductase, N-terminal domain"/>
    <property type="match status" value="1"/>
</dbReference>
<evidence type="ECO:0000256" key="1">
    <source>
        <dbReference type="SAM" id="MobiDB-lite"/>
    </source>
</evidence>
<feature type="compositionally biased region" description="Basic and acidic residues" evidence="1">
    <location>
        <begin position="90"/>
        <end position="100"/>
    </location>
</feature>
<keyword evidence="3" id="KW-1185">Reference proteome</keyword>